<evidence type="ECO:0000256" key="2">
    <source>
        <dbReference type="ARBA" id="ARBA00023125"/>
    </source>
</evidence>
<dbReference type="EMBL" id="LQPQ01000077">
    <property type="protein sequence ID" value="ORW79000.1"/>
    <property type="molecule type" value="Genomic_DNA"/>
</dbReference>
<dbReference type="NCBIfam" id="NF033788">
    <property type="entry name" value="HTH_metalloreg"/>
    <property type="match status" value="1"/>
</dbReference>
<sequence length="114" mass="12410">MESEPLYKLKAEFFKTLGHPARIRILELLVERDRSVGELLASDVGLESSNLSQQLGVLRRAGVVAARRDGNIVTYSIASPDIAELLAVARKVLARVLSDRVAVLKDLRASGTAK</sequence>
<evidence type="ECO:0000313" key="6">
    <source>
        <dbReference type="Proteomes" id="UP000193087"/>
    </source>
</evidence>
<reference evidence="5 6" key="1">
    <citation type="submission" date="2016-01" db="EMBL/GenBank/DDBJ databases">
        <title>The new phylogeny of the genus Mycobacterium.</title>
        <authorList>
            <person name="Tarcisio F."/>
            <person name="Conor M."/>
            <person name="Antonella G."/>
            <person name="Elisabetta G."/>
            <person name="Giulia F.S."/>
            <person name="Sara T."/>
            <person name="Anna F."/>
            <person name="Clotilde B."/>
            <person name="Roberto B."/>
            <person name="Veronica D.S."/>
            <person name="Fabio R."/>
            <person name="Monica P."/>
            <person name="Olivier J."/>
            <person name="Enrico T."/>
            <person name="Nicola S."/>
        </authorList>
    </citation>
    <scope>NUCLEOTIDE SEQUENCE [LARGE SCALE GENOMIC DNA]</scope>
    <source>
        <strain evidence="5 6">DSM 45176</strain>
    </source>
</reference>
<dbReference type="Pfam" id="PF01022">
    <property type="entry name" value="HTH_5"/>
    <property type="match status" value="1"/>
</dbReference>
<dbReference type="OrthoDB" id="194599at2"/>
<dbReference type="FunFam" id="1.10.10.10:FF:000744">
    <property type="entry name" value="HTH-type transcriptional regulator"/>
    <property type="match status" value="1"/>
</dbReference>
<dbReference type="STRING" id="486698.AWC22_19125"/>
<evidence type="ECO:0000313" key="5">
    <source>
        <dbReference type="EMBL" id="ORW79000.1"/>
    </source>
</evidence>
<dbReference type="PROSITE" id="PS50987">
    <property type="entry name" value="HTH_ARSR_2"/>
    <property type="match status" value="1"/>
</dbReference>
<organism evidence="5 6">
    <name type="scientific">Mycobacterium riyadhense</name>
    <dbReference type="NCBI Taxonomy" id="486698"/>
    <lineage>
        <taxon>Bacteria</taxon>
        <taxon>Bacillati</taxon>
        <taxon>Actinomycetota</taxon>
        <taxon>Actinomycetes</taxon>
        <taxon>Mycobacteriales</taxon>
        <taxon>Mycobacteriaceae</taxon>
        <taxon>Mycobacterium</taxon>
    </lineage>
</organism>
<dbReference type="CDD" id="cd00090">
    <property type="entry name" value="HTH_ARSR"/>
    <property type="match status" value="1"/>
</dbReference>
<dbReference type="SUPFAM" id="SSF46785">
    <property type="entry name" value="Winged helix' DNA-binding domain"/>
    <property type="match status" value="1"/>
</dbReference>
<dbReference type="InterPro" id="IPR051011">
    <property type="entry name" value="Metal_resp_trans_reg"/>
</dbReference>
<dbReference type="Proteomes" id="UP000193087">
    <property type="component" value="Unassembled WGS sequence"/>
</dbReference>
<dbReference type="PRINTS" id="PR00778">
    <property type="entry name" value="HTHARSR"/>
</dbReference>
<dbReference type="SMART" id="SM00418">
    <property type="entry name" value="HTH_ARSR"/>
    <property type="match status" value="1"/>
</dbReference>
<dbReference type="GO" id="GO:0003700">
    <property type="term" value="F:DNA-binding transcription factor activity"/>
    <property type="evidence" value="ECO:0007669"/>
    <property type="project" value="InterPro"/>
</dbReference>
<dbReference type="PANTHER" id="PTHR43132:SF2">
    <property type="entry name" value="ARSENICAL RESISTANCE OPERON REPRESSOR ARSR-RELATED"/>
    <property type="match status" value="1"/>
</dbReference>
<dbReference type="RefSeq" id="WP_085250569.1">
    <property type="nucleotide sequence ID" value="NZ_CAJMWI010000001.1"/>
</dbReference>
<evidence type="ECO:0000259" key="4">
    <source>
        <dbReference type="PROSITE" id="PS50987"/>
    </source>
</evidence>
<keyword evidence="1" id="KW-0805">Transcription regulation</keyword>
<accession>A0A1X2CSS5</accession>
<proteinExistence type="predicted"/>
<dbReference type="AlphaFoldDB" id="A0A1X2CSS5"/>
<gene>
    <name evidence="5" type="ORF">AWC22_19125</name>
</gene>
<protein>
    <submittedName>
        <fullName evidence="5">Transcriptional regulator</fullName>
    </submittedName>
</protein>
<dbReference type="InterPro" id="IPR001845">
    <property type="entry name" value="HTH_ArsR_DNA-bd_dom"/>
</dbReference>
<keyword evidence="2" id="KW-0238">DNA-binding</keyword>
<comment type="caution">
    <text evidence="5">The sequence shown here is derived from an EMBL/GenBank/DDBJ whole genome shotgun (WGS) entry which is preliminary data.</text>
</comment>
<dbReference type="InterPro" id="IPR036388">
    <property type="entry name" value="WH-like_DNA-bd_sf"/>
</dbReference>
<dbReference type="GeneID" id="93495346"/>
<evidence type="ECO:0000256" key="3">
    <source>
        <dbReference type="ARBA" id="ARBA00023163"/>
    </source>
</evidence>
<keyword evidence="6" id="KW-1185">Reference proteome</keyword>
<name>A0A1X2CSS5_9MYCO</name>
<evidence type="ECO:0000256" key="1">
    <source>
        <dbReference type="ARBA" id="ARBA00023015"/>
    </source>
</evidence>
<dbReference type="InterPro" id="IPR011991">
    <property type="entry name" value="ArsR-like_HTH"/>
</dbReference>
<dbReference type="PANTHER" id="PTHR43132">
    <property type="entry name" value="ARSENICAL RESISTANCE OPERON REPRESSOR ARSR-RELATED"/>
    <property type="match status" value="1"/>
</dbReference>
<dbReference type="InterPro" id="IPR036390">
    <property type="entry name" value="WH_DNA-bd_sf"/>
</dbReference>
<dbReference type="Gene3D" id="1.10.10.10">
    <property type="entry name" value="Winged helix-like DNA-binding domain superfamily/Winged helix DNA-binding domain"/>
    <property type="match status" value="1"/>
</dbReference>
<feature type="domain" description="HTH arsR-type" evidence="4">
    <location>
        <begin position="2"/>
        <end position="97"/>
    </location>
</feature>
<dbReference type="GO" id="GO:0003677">
    <property type="term" value="F:DNA binding"/>
    <property type="evidence" value="ECO:0007669"/>
    <property type="project" value="UniProtKB-KW"/>
</dbReference>
<keyword evidence="3" id="KW-0804">Transcription</keyword>